<dbReference type="STRING" id="1120955.SAMN03080610_00414"/>
<protein>
    <recommendedName>
        <fullName evidence="3">Lipoprotein</fullName>
    </recommendedName>
</protein>
<proteinExistence type="predicted"/>
<reference evidence="1 2" key="1">
    <citation type="submission" date="2016-10" db="EMBL/GenBank/DDBJ databases">
        <authorList>
            <person name="de Groot N.N."/>
        </authorList>
    </citation>
    <scope>NUCLEOTIDE SEQUENCE [LARGE SCALE GENOMIC DNA]</scope>
    <source>
        <strain evidence="1 2">DSM 2698</strain>
    </source>
</reference>
<dbReference type="EMBL" id="FMVW01000001">
    <property type="protein sequence ID" value="SCZ22444.1"/>
    <property type="molecule type" value="Genomic_DNA"/>
</dbReference>
<evidence type="ECO:0000313" key="1">
    <source>
        <dbReference type="EMBL" id="SCZ22444.1"/>
    </source>
</evidence>
<sequence length="196" mass="21063">MRPSFPIPAVSLLAALSMSFLLAGCLGGLGFGGGAEETVPVEPGTAQKGSNEIDLRRYLGPSYCPDLRIKADTQTLRRYKRGAEESDENLVWQGSLGETARECLYDASGNLTLRIGVSGRVLAGPQGGQTTVDLPIRIVVVKHDEAVLTSELKKVSVTIGPELSSVFSQVYEVTVPSPGNDRDYIIYVGFDEDSKR</sequence>
<dbReference type="Proteomes" id="UP000199347">
    <property type="component" value="Unassembled WGS sequence"/>
</dbReference>
<dbReference type="AlphaFoldDB" id="A0A1G5MC90"/>
<name>A0A1G5MC90_AFIMA</name>
<evidence type="ECO:0000313" key="2">
    <source>
        <dbReference type="Proteomes" id="UP000199347"/>
    </source>
</evidence>
<accession>A0A1G5MC90</accession>
<keyword evidence="2" id="KW-1185">Reference proteome</keyword>
<organism evidence="1 2">
    <name type="scientific">Afifella marina DSM 2698</name>
    <dbReference type="NCBI Taxonomy" id="1120955"/>
    <lineage>
        <taxon>Bacteria</taxon>
        <taxon>Pseudomonadati</taxon>
        <taxon>Pseudomonadota</taxon>
        <taxon>Alphaproteobacteria</taxon>
        <taxon>Hyphomicrobiales</taxon>
        <taxon>Afifellaceae</taxon>
        <taxon>Afifella</taxon>
    </lineage>
</organism>
<gene>
    <name evidence="1" type="ORF">SAMN03080610_00414</name>
</gene>
<dbReference type="PROSITE" id="PS51257">
    <property type="entry name" value="PROKAR_LIPOPROTEIN"/>
    <property type="match status" value="1"/>
</dbReference>
<evidence type="ECO:0008006" key="3">
    <source>
        <dbReference type="Google" id="ProtNLM"/>
    </source>
</evidence>